<organism evidence="6 7">
    <name type="scientific">Lactiplantibacillus paraplantarum</name>
    <dbReference type="NCBI Taxonomy" id="60520"/>
    <lineage>
        <taxon>Bacteria</taxon>
        <taxon>Bacillati</taxon>
        <taxon>Bacillota</taxon>
        <taxon>Bacilli</taxon>
        <taxon>Lactobacillales</taxon>
        <taxon>Lactobacillaceae</taxon>
        <taxon>Lactiplantibacillus</taxon>
    </lineage>
</organism>
<keyword evidence="2 5" id="KW-0812">Transmembrane</keyword>
<sequence>MEARLINKTISNIFYNGLYQLLIIAIPIVTVPYVARVLGATLLGINSYVSSIGVFLGIIVTMGMLQLGSRVIAQSSRETIMDNFSRLWFIQLLSGILIIIIYLMVVFLFLPYKFYFLLEAPILLGYVLDVSWFFTGIGEVKKVVLRNTIVQAGSLIFIFTFVKSSSDLWLYVLLNSTRIVFANGVFWVTLVKKWKLNLKILVRNFNLVYLRESLLLVSPQIAVQLYASFDSTLVGMIAGPLQLSYYDQSQKTARIVVAVITSVSTVLMPKMAQFVRQNNEVLLNKVLKISLDYTLMISLYFTLLLMANANDFVPWFFGNEFASMIDNMYFVSPIVVFISYGGVLANQYTLAKGLYKQYALPYYIGAVFSVVLNIILVTLFKADGGTATIIITELFVCVSRVITVHKHLPYNTLFSGQLKMIFAFGLALLISLNLPVFADVHFLDMIVVSLIVSAVYFGGLFLLKVRLVSDLMKLARNHFAN</sequence>
<reference evidence="6 7" key="1">
    <citation type="submission" date="2018-10" db="EMBL/GenBank/DDBJ databases">
        <title>Genome seuquencing of Lactobacillus species.</title>
        <authorList>
            <person name="Baek C."/>
            <person name="Yi H."/>
        </authorList>
    </citation>
    <scope>NUCLEOTIDE SEQUENCE [LARGE SCALE GENOMIC DNA]</scope>
    <source>
        <strain evidence="6 7">DSM 10667</strain>
        <plasmid evidence="6 7">unnamed1</plasmid>
    </source>
</reference>
<dbReference type="GO" id="GO:0016020">
    <property type="term" value="C:membrane"/>
    <property type="evidence" value="ECO:0007669"/>
    <property type="project" value="UniProtKB-SubCell"/>
</dbReference>
<gene>
    <name evidence="6" type="ORF">LP667_15640</name>
</gene>
<evidence type="ECO:0000256" key="2">
    <source>
        <dbReference type="ARBA" id="ARBA00022692"/>
    </source>
</evidence>
<feature type="transmembrane region" description="Helical" evidence="5">
    <location>
        <begin position="168"/>
        <end position="188"/>
    </location>
</feature>
<dbReference type="InterPro" id="IPR052556">
    <property type="entry name" value="PolySynth_Transporter"/>
</dbReference>
<evidence type="ECO:0000256" key="5">
    <source>
        <dbReference type="SAM" id="Phobius"/>
    </source>
</evidence>
<feature type="transmembrane region" description="Helical" evidence="5">
    <location>
        <begin position="386"/>
        <end position="404"/>
    </location>
</feature>
<evidence type="ECO:0000256" key="1">
    <source>
        <dbReference type="ARBA" id="ARBA00004141"/>
    </source>
</evidence>
<feature type="transmembrane region" description="Helical" evidence="5">
    <location>
        <begin position="329"/>
        <end position="348"/>
    </location>
</feature>
<dbReference type="RefSeq" id="WP_082618946.1">
    <property type="nucleotide sequence ID" value="NZ_BJZG01000071.1"/>
</dbReference>
<feature type="transmembrane region" description="Helical" evidence="5">
    <location>
        <begin position="360"/>
        <end position="380"/>
    </location>
</feature>
<name>A0AAD0TQF5_9LACO</name>
<evidence type="ECO:0000313" key="7">
    <source>
        <dbReference type="Proteomes" id="UP000277896"/>
    </source>
</evidence>
<feature type="transmembrane region" description="Helical" evidence="5">
    <location>
        <begin position="442"/>
        <end position="463"/>
    </location>
</feature>
<dbReference type="PANTHER" id="PTHR43424">
    <property type="entry name" value="LOCUS PUTATIVE PROTEIN 1-RELATED"/>
    <property type="match status" value="1"/>
</dbReference>
<feature type="transmembrane region" description="Helical" evidence="5">
    <location>
        <begin position="12"/>
        <end position="35"/>
    </location>
</feature>
<dbReference type="EMBL" id="CP032745">
    <property type="protein sequence ID" value="AYJ40229.1"/>
    <property type="molecule type" value="Genomic_DNA"/>
</dbReference>
<feature type="transmembrane region" description="Helical" evidence="5">
    <location>
        <begin position="416"/>
        <end position="436"/>
    </location>
</feature>
<feature type="transmembrane region" description="Helical" evidence="5">
    <location>
        <begin position="144"/>
        <end position="162"/>
    </location>
</feature>
<accession>A0AAD0TQF5</accession>
<keyword evidence="3 5" id="KW-1133">Transmembrane helix</keyword>
<keyword evidence="6" id="KW-0614">Plasmid</keyword>
<feature type="transmembrane region" description="Helical" evidence="5">
    <location>
        <begin position="47"/>
        <end position="67"/>
    </location>
</feature>
<protein>
    <submittedName>
        <fullName evidence="6">Teichoic acid transporter</fullName>
    </submittedName>
</protein>
<keyword evidence="4 5" id="KW-0472">Membrane</keyword>
<dbReference type="AlphaFoldDB" id="A0AAD0TQF5"/>
<feature type="transmembrane region" description="Helical" evidence="5">
    <location>
        <begin position="87"/>
        <end position="110"/>
    </location>
</feature>
<evidence type="ECO:0000256" key="4">
    <source>
        <dbReference type="ARBA" id="ARBA00023136"/>
    </source>
</evidence>
<evidence type="ECO:0000313" key="6">
    <source>
        <dbReference type="EMBL" id="AYJ40229.1"/>
    </source>
</evidence>
<evidence type="ECO:0000256" key="3">
    <source>
        <dbReference type="ARBA" id="ARBA00022989"/>
    </source>
</evidence>
<dbReference type="Pfam" id="PF01943">
    <property type="entry name" value="Polysacc_synt"/>
    <property type="match status" value="1"/>
</dbReference>
<dbReference type="Proteomes" id="UP000277896">
    <property type="component" value="Plasmid unnamed1"/>
</dbReference>
<feature type="transmembrane region" description="Helical" evidence="5">
    <location>
        <begin position="290"/>
        <end position="309"/>
    </location>
</feature>
<dbReference type="InterPro" id="IPR002797">
    <property type="entry name" value="Polysacc_synth"/>
</dbReference>
<proteinExistence type="predicted"/>
<dbReference type="PANTHER" id="PTHR43424:SF1">
    <property type="entry name" value="LOCUS PUTATIVE PROTEIN 1-RELATED"/>
    <property type="match status" value="1"/>
</dbReference>
<comment type="subcellular location">
    <subcellularLocation>
        <location evidence="1">Membrane</location>
        <topology evidence="1">Multi-pass membrane protein</topology>
    </subcellularLocation>
</comment>
<geneLocation type="plasmid" evidence="6 7">
    <name>unnamed1</name>
</geneLocation>
<feature type="transmembrane region" description="Helical" evidence="5">
    <location>
        <begin position="116"/>
        <end position="137"/>
    </location>
</feature>